<dbReference type="Proteomes" id="UP001515943">
    <property type="component" value="Unassembled WGS sequence"/>
</dbReference>
<dbReference type="InterPro" id="IPR009061">
    <property type="entry name" value="DNA-bd_dom_put_sf"/>
</dbReference>
<dbReference type="InterPro" id="IPR047057">
    <property type="entry name" value="MerR_fam"/>
</dbReference>
<dbReference type="Gene3D" id="1.10.1660.10">
    <property type="match status" value="1"/>
</dbReference>
<dbReference type="Pfam" id="PF13411">
    <property type="entry name" value="MerR_1"/>
    <property type="match status" value="1"/>
</dbReference>
<sequence length="128" mass="14167">MEIGIGEVVRRSGVPASTLRYYEERGLITSVRRRGLARVFETTVLEQLALIAVCRSAGFSLDEIALMFAPDGRPSPNRAMLAAKADELDATIRKLTSMRDDLRHAAACPAPTHMECSTFRRVLRSGEF</sequence>
<evidence type="ECO:0000256" key="1">
    <source>
        <dbReference type="ARBA" id="ARBA00023125"/>
    </source>
</evidence>
<keyword evidence="1" id="KW-0238">DNA-binding</keyword>
<dbReference type="PROSITE" id="PS50937">
    <property type="entry name" value="HTH_MERR_2"/>
    <property type="match status" value="1"/>
</dbReference>
<gene>
    <name evidence="3" type="ORF">FXN61_06830</name>
</gene>
<dbReference type="PRINTS" id="PR00040">
    <property type="entry name" value="HTHMERR"/>
</dbReference>
<dbReference type="SUPFAM" id="SSF46955">
    <property type="entry name" value="Putative DNA-binding domain"/>
    <property type="match status" value="1"/>
</dbReference>
<organism evidence="3 4">
    <name type="scientific">Lentzea indica</name>
    <dbReference type="NCBI Taxonomy" id="2604800"/>
    <lineage>
        <taxon>Bacteria</taxon>
        <taxon>Bacillati</taxon>
        <taxon>Actinomycetota</taxon>
        <taxon>Actinomycetes</taxon>
        <taxon>Pseudonocardiales</taxon>
        <taxon>Pseudonocardiaceae</taxon>
        <taxon>Lentzea</taxon>
    </lineage>
</organism>
<reference evidence="3 4" key="1">
    <citation type="submission" date="2019-08" db="EMBL/GenBank/DDBJ databases">
        <title>Lentzea from Indian Himalayas.</title>
        <authorList>
            <person name="Mandal S."/>
            <person name="Mallick Gupta A."/>
            <person name="Maiti P.K."/>
            <person name="Sarkar J."/>
            <person name="Mandal S."/>
        </authorList>
    </citation>
    <scope>NUCLEOTIDE SEQUENCE [LARGE SCALE GENOMIC DNA]</scope>
    <source>
        <strain evidence="3 4">PSKA42</strain>
    </source>
</reference>
<evidence type="ECO:0000313" key="3">
    <source>
        <dbReference type="EMBL" id="NKE56561.1"/>
    </source>
</evidence>
<dbReference type="PANTHER" id="PTHR30204">
    <property type="entry name" value="REDOX-CYCLING DRUG-SENSING TRANSCRIPTIONAL ACTIVATOR SOXR"/>
    <property type="match status" value="1"/>
</dbReference>
<proteinExistence type="predicted"/>
<name>A0ABX1FCW4_9PSEU</name>
<evidence type="ECO:0000313" key="4">
    <source>
        <dbReference type="Proteomes" id="UP001515943"/>
    </source>
</evidence>
<dbReference type="SMART" id="SM00422">
    <property type="entry name" value="HTH_MERR"/>
    <property type="match status" value="1"/>
</dbReference>
<accession>A0ABX1FCW4</accession>
<comment type="caution">
    <text evidence="3">The sequence shown here is derived from an EMBL/GenBank/DDBJ whole genome shotgun (WGS) entry which is preliminary data.</text>
</comment>
<dbReference type="PANTHER" id="PTHR30204:SF97">
    <property type="entry name" value="MERR FAMILY REGULATORY PROTEIN"/>
    <property type="match status" value="1"/>
</dbReference>
<dbReference type="EMBL" id="VSRL01000016">
    <property type="protein sequence ID" value="NKE56561.1"/>
    <property type="molecule type" value="Genomic_DNA"/>
</dbReference>
<dbReference type="InterPro" id="IPR000551">
    <property type="entry name" value="MerR-type_HTH_dom"/>
</dbReference>
<feature type="domain" description="HTH merR-type" evidence="2">
    <location>
        <begin position="1"/>
        <end position="70"/>
    </location>
</feature>
<keyword evidence="4" id="KW-1185">Reference proteome</keyword>
<evidence type="ECO:0000259" key="2">
    <source>
        <dbReference type="PROSITE" id="PS50937"/>
    </source>
</evidence>
<dbReference type="CDD" id="cd04781">
    <property type="entry name" value="HTH_MerR-like_sg6"/>
    <property type="match status" value="1"/>
</dbReference>
<protein>
    <submittedName>
        <fullName evidence="3">Helix-turn-helix domain-containing protein</fullName>
    </submittedName>
</protein>